<dbReference type="SUPFAM" id="SSF63829">
    <property type="entry name" value="Calcium-dependent phosphotriesterase"/>
    <property type="match status" value="2"/>
</dbReference>
<evidence type="ECO:0000313" key="4">
    <source>
        <dbReference type="Proteomes" id="UP001497444"/>
    </source>
</evidence>
<feature type="compositionally biased region" description="Basic and acidic residues" evidence="1">
    <location>
        <begin position="9"/>
        <end position="18"/>
    </location>
</feature>
<feature type="compositionally biased region" description="Low complexity" evidence="1">
    <location>
        <begin position="19"/>
        <end position="28"/>
    </location>
</feature>
<organism evidence="3 4">
    <name type="scientific">Sphagnum jensenii</name>
    <dbReference type="NCBI Taxonomy" id="128206"/>
    <lineage>
        <taxon>Eukaryota</taxon>
        <taxon>Viridiplantae</taxon>
        <taxon>Streptophyta</taxon>
        <taxon>Embryophyta</taxon>
        <taxon>Bryophyta</taxon>
        <taxon>Sphagnophytina</taxon>
        <taxon>Sphagnopsida</taxon>
        <taxon>Sphagnales</taxon>
        <taxon>Sphagnaceae</taxon>
        <taxon>Sphagnum</taxon>
    </lineage>
</organism>
<dbReference type="Proteomes" id="UP001497444">
    <property type="component" value="Unassembled WGS sequence"/>
</dbReference>
<dbReference type="InterPro" id="IPR026444">
    <property type="entry name" value="Secre_tail"/>
</dbReference>
<keyword evidence="4" id="KW-1185">Reference proteome</keyword>
<accession>A0ABP0VIU3</accession>
<dbReference type="EMBL" id="CAXAQS010001004">
    <property type="protein sequence ID" value="CAK9254279.1"/>
    <property type="molecule type" value="Genomic_DNA"/>
</dbReference>
<sequence length="761" mass="83084">MLNACGGSKDTKDKDNKDAAPASEAAAAPKEKVPTMTINEADWEVKDLSPIAPMMPVSIKVPKGAKLEKNGNGGVDITLSDFYIITVSQIAMGTIKENLADDKKSTVNNTSRYKNGTVVIDDPHGFVATYQMNDEANGIKYSPESHFVYYFSSGPEGAMFSVHDDKPMSGPMVSEAAYTLDIAKKVYAIVKASAKIPHRALDQRRIPYHQRYSLFFIRYARLLLISQRTVARPFRIDQPIRREMLQPYLQRLPVYSRFFIVMKTIFLLLRLQQRKGLLHRIAVFDTAWIEVGTGSNALDANYSIWSILADPSGNVYAAGGFTDSASYIGGHSYVAKWNGTTWTTLGTGANALNANNAIYAIHQDAAGNIYAGGNFLDVNGKQYVAKWNGTTWTELGIDTIGLNAVNPIYAITTDPAGNVYAAGAFTDFVFAYNHNYVAQWTPATNTWTEVGLDSIYGLNADSSILALVMDRQNNLYATGNFTDSLGYRYVAQWNDTIWSELGKDSFALNANGSINAMITDTAGNIYVGGNFTDSLGYYYIAKWVARTHQWIELSNPATNQINILGPINALTLDSVGNVYAGGMIPDTNGNFFFVVVWNGDELLVANNQGSAPLNANDAILTMTSDGFGNVYAAGNFKDPNAFQYVAEFTGNIPSGITTVADEHLHIYPNPTSGLVFVQADHLSGTATMEIVDALGRTLYSQDAEGSTIQTHVDLSGFAPGVYTMLIRDVAGSKMTRRIVRSRSPIEDTLHTVVGGFHQPLQ</sequence>
<feature type="domain" description="Secretion system C-terminal sorting" evidence="2">
    <location>
        <begin position="666"/>
        <end position="739"/>
    </location>
</feature>
<protein>
    <recommendedName>
        <fullName evidence="2">Secretion system C-terminal sorting domain-containing protein</fullName>
    </recommendedName>
</protein>
<dbReference type="Pfam" id="PF18962">
    <property type="entry name" value="Por_Secre_tail"/>
    <property type="match status" value="1"/>
</dbReference>
<reference evidence="3" key="1">
    <citation type="submission" date="2024-02" db="EMBL/GenBank/DDBJ databases">
        <authorList>
            <consortium name="ELIXIR-Norway"/>
            <consortium name="Elixir Norway"/>
        </authorList>
    </citation>
    <scope>NUCLEOTIDE SEQUENCE</scope>
</reference>
<evidence type="ECO:0000259" key="2">
    <source>
        <dbReference type="Pfam" id="PF18962"/>
    </source>
</evidence>
<name>A0ABP0VIU3_9BRYO</name>
<gene>
    <name evidence="3" type="ORF">CSSPJE1EN1_LOCUS29657</name>
</gene>
<dbReference type="NCBIfam" id="TIGR04183">
    <property type="entry name" value="Por_Secre_tail"/>
    <property type="match status" value="1"/>
</dbReference>
<proteinExistence type="predicted"/>
<evidence type="ECO:0000313" key="3">
    <source>
        <dbReference type="EMBL" id="CAK9254279.1"/>
    </source>
</evidence>
<evidence type="ECO:0000256" key="1">
    <source>
        <dbReference type="SAM" id="MobiDB-lite"/>
    </source>
</evidence>
<comment type="caution">
    <text evidence="3">The sequence shown here is derived from an EMBL/GenBank/DDBJ whole genome shotgun (WGS) entry which is preliminary data.</text>
</comment>
<feature type="region of interest" description="Disordered" evidence="1">
    <location>
        <begin position="1"/>
        <end position="34"/>
    </location>
</feature>